<evidence type="ECO:0000259" key="3">
    <source>
        <dbReference type="PROSITE" id="PS50110"/>
    </source>
</evidence>
<evidence type="ECO:0000256" key="2">
    <source>
        <dbReference type="PROSITE-ProRule" id="PRU00169"/>
    </source>
</evidence>
<comment type="caution">
    <text evidence="4">The sequence shown here is derived from an EMBL/GenBank/DDBJ whole genome shotgun (WGS) entry which is preliminary data.</text>
</comment>
<organism evidence="4 5">
    <name type="scientific">Fodinicurvata halophila</name>
    <dbReference type="NCBI Taxonomy" id="1419723"/>
    <lineage>
        <taxon>Bacteria</taxon>
        <taxon>Pseudomonadati</taxon>
        <taxon>Pseudomonadota</taxon>
        <taxon>Alphaproteobacteria</taxon>
        <taxon>Rhodospirillales</taxon>
        <taxon>Rhodovibrionaceae</taxon>
        <taxon>Fodinicurvata</taxon>
    </lineage>
</organism>
<dbReference type="PANTHER" id="PTHR44591">
    <property type="entry name" value="STRESS RESPONSE REGULATOR PROTEIN 1"/>
    <property type="match status" value="1"/>
</dbReference>
<comment type="caution">
    <text evidence="2">Lacks conserved residue(s) required for the propagation of feature annotation.</text>
</comment>
<dbReference type="SUPFAM" id="SSF52172">
    <property type="entry name" value="CheY-like"/>
    <property type="match status" value="1"/>
</dbReference>
<keyword evidence="1" id="KW-0597">Phosphoprotein</keyword>
<dbReference type="InterPro" id="IPR011006">
    <property type="entry name" value="CheY-like_superfamily"/>
</dbReference>
<evidence type="ECO:0000256" key="1">
    <source>
        <dbReference type="ARBA" id="ARBA00022553"/>
    </source>
</evidence>
<dbReference type="InterPro" id="IPR050595">
    <property type="entry name" value="Bact_response_regulator"/>
</dbReference>
<dbReference type="Proteomes" id="UP001595799">
    <property type="component" value="Unassembled WGS sequence"/>
</dbReference>
<dbReference type="PANTHER" id="PTHR44591:SF23">
    <property type="entry name" value="CHEY SUBFAMILY"/>
    <property type="match status" value="1"/>
</dbReference>
<dbReference type="SMART" id="SM00448">
    <property type="entry name" value="REC"/>
    <property type="match status" value="1"/>
</dbReference>
<evidence type="ECO:0000313" key="4">
    <source>
        <dbReference type="EMBL" id="MFC4350731.1"/>
    </source>
</evidence>
<reference evidence="5" key="1">
    <citation type="journal article" date="2019" name="Int. J. Syst. Evol. Microbiol.">
        <title>The Global Catalogue of Microorganisms (GCM) 10K type strain sequencing project: providing services to taxonomists for standard genome sequencing and annotation.</title>
        <authorList>
            <consortium name="The Broad Institute Genomics Platform"/>
            <consortium name="The Broad Institute Genome Sequencing Center for Infectious Disease"/>
            <person name="Wu L."/>
            <person name="Ma J."/>
        </authorList>
    </citation>
    <scope>NUCLEOTIDE SEQUENCE [LARGE SCALE GENOMIC DNA]</scope>
    <source>
        <strain evidence="5">CECT 8472</strain>
    </source>
</reference>
<dbReference type="PROSITE" id="PS50110">
    <property type="entry name" value="RESPONSE_REGULATORY"/>
    <property type="match status" value="1"/>
</dbReference>
<feature type="domain" description="Response regulatory" evidence="3">
    <location>
        <begin position="3"/>
        <end position="120"/>
    </location>
</feature>
<dbReference type="Gene3D" id="3.40.50.2300">
    <property type="match status" value="1"/>
</dbReference>
<dbReference type="InterPro" id="IPR001789">
    <property type="entry name" value="Sig_transdc_resp-reg_receiver"/>
</dbReference>
<keyword evidence="5" id="KW-1185">Reference proteome</keyword>
<dbReference type="RefSeq" id="WP_382421076.1">
    <property type="nucleotide sequence ID" value="NZ_JBHSCW010000002.1"/>
</dbReference>
<protein>
    <submittedName>
        <fullName evidence="4">Response regulator transcription factor</fullName>
    </submittedName>
</protein>
<gene>
    <name evidence="4" type="ORF">ACFOW6_04150</name>
</gene>
<dbReference type="CDD" id="cd00156">
    <property type="entry name" value="REC"/>
    <property type="match status" value="1"/>
</dbReference>
<dbReference type="Pfam" id="PF00072">
    <property type="entry name" value="Response_reg"/>
    <property type="match status" value="1"/>
</dbReference>
<sequence length="140" mass="15276">MNRILLAEADENFRKNLAWSLSRAGYEVVQASNGRAALELLRHTAPSLVVTSVFLPDRDGLEVIREVRAQLPGVPVVALSASCKRCGYDAFDIALRLGADRVLEKPVTSQALLKALMSLPFRQRQAGSGSVETTQRKDVA</sequence>
<name>A0ABV8UJ92_9PROT</name>
<accession>A0ABV8UJ92</accession>
<evidence type="ECO:0000313" key="5">
    <source>
        <dbReference type="Proteomes" id="UP001595799"/>
    </source>
</evidence>
<proteinExistence type="predicted"/>
<dbReference type="EMBL" id="JBHSCW010000002">
    <property type="protein sequence ID" value="MFC4350731.1"/>
    <property type="molecule type" value="Genomic_DNA"/>
</dbReference>